<dbReference type="PROSITE" id="PS50102">
    <property type="entry name" value="RRM"/>
    <property type="match status" value="1"/>
</dbReference>
<evidence type="ECO:0000256" key="3">
    <source>
        <dbReference type="ARBA" id="ARBA00023242"/>
    </source>
</evidence>
<organism evidence="7">
    <name type="scientific">Anopheles darlingi</name>
    <name type="common">Mosquito</name>
    <dbReference type="NCBI Taxonomy" id="43151"/>
    <lineage>
        <taxon>Eukaryota</taxon>
        <taxon>Metazoa</taxon>
        <taxon>Ecdysozoa</taxon>
        <taxon>Arthropoda</taxon>
        <taxon>Hexapoda</taxon>
        <taxon>Insecta</taxon>
        <taxon>Pterygota</taxon>
        <taxon>Neoptera</taxon>
        <taxon>Endopterygota</taxon>
        <taxon>Diptera</taxon>
        <taxon>Nematocera</taxon>
        <taxon>Culicoidea</taxon>
        <taxon>Culicidae</taxon>
        <taxon>Anophelinae</taxon>
        <taxon>Anopheles</taxon>
    </lineage>
</organism>
<dbReference type="eggNOG" id="KOG4454">
    <property type="taxonomic scope" value="Eukaryota"/>
</dbReference>
<dbReference type="HOGENOM" id="CLU_096933_0_0_1"/>
<evidence type="ECO:0000256" key="2">
    <source>
        <dbReference type="ARBA" id="ARBA00022884"/>
    </source>
</evidence>
<dbReference type="InterPro" id="IPR035979">
    <property type="entry name" value="RBD_domain_sf"/>
</dbReference>
<reference evidence="8" key="4">
    <citation type="submission" date="2015-06" db="UniProtKB">
        <authorList>
            <consortium name="EnsemblMetazoa"/>
        </authorList>
    </citation>
    <scope>IDENTIFICATION</scope>
</reference>
<dbReference type="STRING" id="43151.W5J4K0"/>
<dbReference type="CDD" id="cd12336">
    <property type="entry name" value="RRM_RBM7_like"/>
    <property type="match status" value="1"/>
</dbReference>
<dbReference type="AlphaFoldDB" id="W5J4K0"/>
<evidence type="ECO:0000259" key="6">
    <source>
        <dbReference type="PROSITE" id="PS50102"/>
    </source>
</evidence>
<dbReference type="VEuPathDB" id="VectorBase:ADAC009594"/>
<feature type="region of interest" description="Disordered" evidence="5">
    <location>
        <begin position="80"/>
        <end position="115"/>
    </location>
</feature>
<evidence type="ECO:0000313" key="7">
    <source>
        <dbReference type="EMBL" id="ETN58846.1"/>
    </source>
</evidence>
<dbReference type="PANTHER" id="PTHR13798:SF11">
    <property type="entry name" value="RNA-BINDING PROTEIN 7-RELATED"/>
    <property type="match status" value="1"/>
</dbReference>
<feature type="compositionally biased region" description="Basic residues" evidence="5">
    <location>
        <begin position="196"/>
        <end position="205"/>
    </location>
</feature>
<evidence type="ECO:0000256" key="5">
    <source>
        <dbReference type="SAM" id="MobiDB-lite"/>
    </source>
</evidence>
<dbReference type="SUPFAM" id="SSF54928">
    <property type="entry name" value="RNA-binding domain, RBD"/>
    <property type="match status" value="1"/>
</dbReference>
<dbReference type="Gene3D" id="3.30.70.330">
    <property type="match status" value="1"/>
</dbReference>
<reference evidence="7" key="3">
    <citation type="journal article" date="2013" name="Nucleic Acids Res.">
        <title>The genome of Anopheles darlingi, the main neotropical malaria vector.</title>
        <authorList>
            <person name="Marinotti O."/>
            <person name="Cerqueira G.C."/>
            <person name="de Almeida L.G."/>
            <person name="Ferro M.I."/>
            <person name="Loreto E.L."/>
            <person name="Zaha A."/>
            <person name="Teixeira S.M."/>
            <person name="Wespiser A.R."/>
            <person name="Almeida E Silva A."/>
            <person name="Schlindwein A.D."/>
            <person name="Pacheco A.C."/>
            <person name="Silva A.L."/>
            <person name="Graveley B.R."/>
            <person name="Walenz B.P."/>
            <person name="Lima Bde A."/>
            <person name="Ribeiro C.A."/>
            <person name="Nunes-Silva C.G."/>
            <person name="de Carvalho C.R."/>
            <person name="Soares C.M."/>
            <person name="de Menezes C.B."/>
            <person name="Matiolli C."/>
            <person name="Caffrey D."/>
            <person name="Araujo D.A."/>
            <person name="de Oliveira D.M."/>
            <person name="Golenbock D."/>
            <person name="Grisard E.C."/>
            <person name="Fantinatti-Garboggini F."/>
            <person name="de Carvalho F.M."/>
            <person name="Barcellos F.G."/>
            <person name="Prosdocimi F."/>
            <person name="May G."/>
            <person name="Azevedo Junior G.M."/>
            <person name="Guimaraes G.M."/>
            <person name="Goldman G.H."/>
            <person name="Padilha I.Q."/>
            <person name="Batista Jda S."/>
            <person name="Ferro J.A."/>
            <person name="Ribeiro J.M."/>
            <person name="Fietto J.L."/>
            <person name="Dabbas K.M."/>
            <person name="Cerdeira L."/>
            <person name="Agnez-Lima L.F."/>
            <person name="Brocchi M."/>
            <person name="de Carvalho M.O."/>
            <person name="Teixeira Mde M."/>
            <person name="Diniz Maia Mde M."/>
            <person name="Goldman M.H."/>
            <person name="Cruz Schneider M.P."/>
            <person name="Felipe M.S."/>
            <person name="Hungria M."/>
            <person name="Nicolas M.F."/>
            <person name="Pereira M."/>
            <person name="Montes M.A."/>
            <person name="Cantao M.E."/>
            <person name="Vincentz M."/>
            <person name="Rafael M.S."/>
            <person name="Silverman N."/>
            <person name="Stoco P.H."/>
            <person name="Souza R.C."/>
            <person name="Vicentini R."/>
            <person name="Gazzinelli R.T."/>
            <person name="Neves Rde O."/>
            <person name="Silva R."/>
            <person name="Astolfi-Filho S."/>
            <person name="Maciel T.E."/>
            <person name="Urmenyi T.P."/>
            <person name="Tadei W.P."/>
            <person name="Camargo E.P."/>
            <person name="de Vasconcelos A.T."/>
        </authorList>
    </citation>
    <scope>NUCLEOTIDE SEQUENCE</scope>
</reference>
<keyword evidence="9" id="KW-1185">Reference proteome</keyword>
<keyword evidence="2 4" id="KW-0694">RNA-binding</keyword>
<proteinExistence type="predicted"/>
<dbReference type="GO" id="GO:0005654">
    <property type="term" value="C:nucleoplasm"/>
    <property type="evidence" value="ECO:0007669"/>
    <property type="project" value="UniProtKB-SubCell"/>
</dbReference>
<keyword evidence="3" id="KW-0539">Nucleus</keyword>
<dbReference type="InterPro" id="IPR052285">
    <property type="entry name" value="NEXT_complex_subunit"/>
</dbReference>
<dbReference type="InterPro" id="IPR000504">
    <property type="entry name" value="RRM_dom"/>
</dbReference>
<reference evidence="7 9" key="1">
    <citation type="journal article" date="2010" name="BMC Genomics">
        <title>Combination of measures distinguishes pre-miRNAs from other stem-loops in the genome of the newly sequenced Anopheles darlingi.</title>
        <authorList>
            <person name="Mendes N.D."/>
            <person name="Freitas A.T."/>
            <person name="Vasconcelos A.T."/>
            <person name="Sagot M.F."/>
        </authorList>
    </citation>
    <scope>NUCLEOTIDE SEQUENCE</scope>
</reference>
<dbReference type="EnsemblMetazoa" id="ADAC009594-RA">
    <property type="protein sequence ID" value="ADAC009594-PA"/>
    <property type="gene ID" value="ADAC009594"/>
</dbReference>
<dbReference type="VEuPathDB" id="VectorBase:ADAR2_009975"/>
<protein>
    <recommendedName>
        <fullName evidence="6">RRM domain-containing protein</fullName>
    </recommendedName>
</protein>
<dbReference type="Proteomes" id="UP000000673">
    <property type="component" value="Unassembled WGS sequence"/>
</dbReference>
<sequence>MSEDERTLWCGNLSEKVTDELLYELFLQAGPVENVKIPRDSDRRQRSYAFITYVHACSVEYAIKLFEGTSLYQRKLTLHKKQRNGPNPAASPQLNFNASSNSNRSQLSDSYGNSSTGMEFDVSSMMMFAQSPLGPTHEQAFAMAMNGMLAQMGDRMLGACLPAYDDGNQQNTFRTKMRRNDRDRNDAYDPHNERRHDRHSHGHKPYSRDDRDHYQRSNDERRRHSDHDRDRHRDRRRRR</sequence>
<evidence type="ECO:0000313" key="8">
    <source>
        <dbReference type="EnsemblMetazoa" id="ADAC009594-PA"/>
    </source>
</evidence>
<accession>W5J4K0</accession>
<dbReference type="SMART" id="SM00360">
    <property type="entry name" value="RRM"/>
    <property type="match status" value="1"/>
</dbReference>
<feature type="region of interest" description="Disordered" evidence="5">
    <location>
        <begin position="165"/>
        <end position="239"/>
    </location>
</feature>
<dbReference type="GO" id="GO:0000381">
    <property type="term" value="P:regulation of alternative mRNA splicing, via spliceosome"/>
    <property type="evidence" value="ECO:0007669"/>
    <property type="project" value="TreeGrafter"/>
</dbReference>
<evidence type="ECO:0000313" key="9">
    <source>
        <dbReference type="Proteomes" id="UP000000673"/>
    </source>
</evidence>
<dbReference type="OMA" id="NLQKHAM"/>
<feature type="compositionally biased region" description="Low complexity" evidence="5">
    <location>
        <begin position="97"/>
        <end position="110"/>
    </location>
</feature>
<dbReference type="InterPro" id="IPR012677">
    <property type="entry name" value="Nucleotide-bd_a/b_plait_sf"/>
</dbReference>
<comment type="subcellular location">
    <subcellularLocation>
        <location evidence="1">Nucleus</location>
        <location evidence="1">Nucleoplasm</location>
    </subcellularLocation>
</comment>
<reference evidence="7" key="2">
    <citation type="submission" date="2010-05" db="EMBL/GenBank/DDBJ databases">
        <authorList>
            <person name="Almeida L.G."/>
            <person name="Nicolas M.F."/>
            <person name="Souza R.C."/>
            <person name="Vasconcelos A.T.R."/>
        </authorList>
    </citation>
    <scope>NUCLEOTIDE SEQUENCE</scope>
</reference>
<gene>
    <name evidence="7" type="ORF">AND_009594</name>
</gene>
<evidence type="ECO:0000256" key="4">
    <source>
        <dbReference type="PROSITE-ProRule" id="PRU00176"/>
    </source>
</evidence>
<dbReference type="GO" id="GO:0003727">
    <property type="term" value="F:single-stranded RNA binding"/>
    <property type="evidence" value="ECO:0007669"/>
    <property type="project" value="TreeGrafter"/>
</dbReference>
<feature type="compositionally biased region" description="Basic and acidic residues" evidence="5">
    <location>
        <begin position="178"/>
        <end position="195"/>
    </location>
</feature>
<evidence type="ECO:0000256" key="1">
    <source>
        <dbReference type="ARBA" id="ARBA00004642"/>
    </source>
</evidence>
<dbReference type="EMBL" id="ADMH02002112">
    <property type="protein sequence ID" value="ETN58846.1"/>
    <property type="molecule type" value="Genomic_DNA"/>
</dbReference>
<dbReference type="Pfam" id="PF00076">
    <property type="entry name" value="RRM_1"/>
    <property type="match status" value="1"/>
</dbReference>
<dbReference type="PANTHER" id="PTHR13798">
    <property type="entry name" value="RNA BINDING MOTIF RBM PROTEIN -RELATED"/>
    <property type="match status" value="1"/>
</dbReference>
<feature type="domain" description="RRM" evidence="6">
    <location>
        <begin position="6"/>
        <end position="83"/>
    </location>
</feature>
<name>W5J4K0_ANODA</name>
<feature type="compositionally biased region" description="Basic and acidic residues" evidence="5">
    <location>
        <begin position="206"/>
        <end position="231"/>
    </location>
</feature>